<dbReference type="AlphaFoldDB" id="M3TJD0"/>
<gene>
    <name evidence="2" type="ORF">GM1_039_00350</name>
</gene>
<dbReference type="SUPFAM" id="SSF109854">
    <property type="entry name" value="DinB/YfiT-like putative metalloenzymes"/>
    <property type="match status" value="1"/>
</dbReference>
<reference evidence="2 3" key="1">
    <citation type="submission" date="2013-02" db="EMBL/GenBank/DDBJ databases">
        <title>Whole genome shotgun sequence of Gordonia malaquae NBRC 108250.</title>
        <authorList>
            <person name="Yoshida I."/>
            <person name="Hosoyama A."/>
            <person name="Tsuchikane K."/>
            <person name="Ando Y."/>
            <person name="Baba S."/>
            <person name="Ohji S."/>
            <person name="Hamada M."/>
            <person name="Tamura T."/>
            <person name="Yamazoe A."/>
            <person name="Yamazaki S."/>
            <person name="Fujita N."/>
        </authorList>
    </citation>
    <scope>NUCLEOTIDE SEQUENCE [LARGE SCALE GENOMIC DNA]</scope>
    <source>
        <strain evidence="2 3">NBRC 108250</strain>
    </source>
</reference>
<proteinExistence type="predicted"/>
<organism evidence="2 3">
    <name type="scientific">Gordonia malaquae NBRC 108250</name>
    <dbReference type="NCBI Taxonomy" id="1223542"/>
    <lineage>
        <taxon>Bacteria</taxon>
        <taxon>Bacillati</taxon>
        <taxon>Actinomycetota</taxon>
        <taxon>Actinomycetes</taxon>
        <taxon>Mycobacteriales</taxon>
        <taxon>Gordoniaceae</taxon>
        <taxon>Gordonia</taxon>
    </lineage>
</organism>
<name>M3TJD0_GORML</name>
<evidence type="ECO:0000313" key="3">
    <source>
        <dbReference type="Proteomes" id="UP000035009"/>
    </source>
</evidence>
<evidence type="ECO:0000313" key="2">
    <source>
        <dbReference type="EMBL" id="GAC81621.1"/>
    </source>
</evidence>
<dbReference type="EMBL" id="BAOP01000039">
    <property type="protein sequence ID" value="GAC81621.1"/>
    <property type="molecule type" value="Genomic_DNA"/>
</dbReference>
<evidence type="ECO:0000259" key="1">
    <source>
        <dbReference type="Pfam" id="PF11716"/>
    </source>
</evidence>
<dbReference type="STRING" id="410332.SAMN04488550_1597"/>
<dbReference type="NCBIfam" id="TIGR03083">
    <property type="entry name" value="maleylpyruvate isomerase family mycothiol-dependent enzyme"/>
    <property type="match status" value="1"/>
</dbReference>
<dbReference type="eggNOG" id="ENOG50314EV">
    <property type="taxonomic scope" value="Bacteria"/>
</dbReference>
<dbReference type="Proteomes" id="UP000035009">
    <property type="component" value="Unassembled WGS sequence"/>
</dbReference>
<feature type="domain" description="Mycothiol-dependent maleylpyruvate isomerase metal-binding" evidence="1">
    <location>
        <begin position="20"/>
        <end position="108"/>
    </location>
</feature>
<dbReference type="Gene3D" id="1.20.120.450">
    <property type="entry name" value="dinb family like domain"/>
    <property type="match status" value="1"/>
</dbReference>
<dbReference type="InterPro" id="IPR034660">
    <property type="entry name" value="DinB/YfiT-like"/>
</dbReference>
<dbReference type="InterPro" id="IPR017517">
    <property type="entry name" value="Maleyloyr_isom"/>
</dbReference>
<accession>M3TJD0</accession>
<comment type="caution">
    <text evidence="2">The sequence shown here is derived from an EMBL/GenBank/DDBJ whole genome shotgun (WGS) entry which is preliminary data.</text>
</comment>
<dbReference type="Pfam" id="PF11716">
    <property type="entry name" value="MDMPI_N"/>
    <property type="match status" value="1"/>
</dbReference>
<dbReference type="InterPro" id="IPR024344">
    <property type="entry name" value="MDMPI_metal-binding"/>
</dbReference>
<protein>
    <recommendedName>
        <fullName evidence="1">Mycothiol-dependent maleylpyruvate isomerase metal-binding domain-containing protein</fullName>
    </recommendedName>
</protein>
<sequence>MDGMGPSMRLSRRDVWAMVHDERRRLADDLADIPDEMWQTESLCPGWDVADVVAHIVDTAHMGRLAFVRDMVLARFDFDRANDLGVRRRRRPQPADLVADLRAAADLTRTPPAPPATRLVEAIVHGEDVRRPLGLIGEYPVDAVLDALDYQLKTAVSWGGGAERAEGLRLIATDCDYVSGEGRDVEGTALDLLLTVSGRGAG</sequence>
<keyword evidence="3" id="KW-1185">Reference proteome</keyword>
<dbReference type="GO" id="GO:0046872">
    <property type="term" value="F:metal ion binding"/>
    <property type="evidence" value="ECO:0007669"/>
    <property type="project" value="InterPro"/>
</dbReference>